<dbReference type="Pfam" id="PF00089">
    <property type="entry name" value="Trypsin"/>
    <property type="match status" value="2"/>
</dbReference>
<evidence type="ECO:0000256" key="4">
    <source>
        <dbReference type="ARBA" id="ARBA00022825"/>
    </source>
</evidence>
<feature type="domain" description="Peptidase S1" evidence="7">
    <location>
        <begin position="1"/>
        <end position="202"/>
    </location>
</feature>
<dbReference type="SMART" id="SM00020">
    <property type="entry name" value="Tryp_SPc"/>
    <property type="match status" value="2"/>
</dbReference>
<evidence type="ECO:0000259" key="7">
    <source>
        <dbReference type="PROSITE" id="PS50240"/>
    </source>
</evidence>
<dbReference type="PRINTS" id="PR00722">
    <property type="entry name" value="CHYMOTRYPSIN"/>
</dbReference>
<dbReference type="PROSITE" id="PS50240">
    <property type="entry name" value="TRYPSIN_DOM"/>
    <property type="match status" value="2"/>
</dbReference>
<keyword evidence="9" id="KW-1185">Reference proteome</keyword>
<name>A0A3Q2QSL8_FUNHE</name>
<dbReference type="InterPro" id="IPR043504">
    <property type="entry name" value="Peptidase_S1_PA_chymotrypsin"/>
</dbReference>
<dbReference type="Ensembl" id="ENSFHET00000022686.1">
    <property type="protein sequence ID" value="ENSFHEP00000030816.1"/>
    <property type="gene ID" value="ENSFHEG00000016844.1"/>
</dbReference>
<dbReference type="GO" id="GO:0006508">
    <property type="term" value="P:proteolysis"/>
    <property type="evidence" value="ECO:0007669"/>
    <property type="project" value="UniProtKB-KW"/>
</dbReference>
<dbReference type="AlphaFoldDB" id="A0A3Q2QSL8"/>
<evidence type="ECO:0000313" key="8">
    <source>
        <dbReference type="Ensembl" id="ENSFHEP00000030816.1"/>
    </source>
</evidence>
<dbReference type="FunFam" id="2.40.10.10:FF:000182">
    <property type="entry name" value="Zgc:163079"/>
    <property type="match status" value="1"/>
</dbReference>
<dbReference type="Gene3D" id="2.40.10.10">
    <property type="entry name" value="Trypsin-like serine proteases"/>
    <property type="match status" value="2"/>
</dbReference>
<keyword evidence="2" id="KW-0732">Signal</keyword>
<accession>A0A3Q2QSL8</accession>
<reference evidence="8" key="1">
    <citation type="submission" date="2025-08" db="UniProtKB">
        <authorList>
            <consortium name="Ensembl"/>
        </authorList>
    </citation>
    <scope>IDENTIFICATION</scope>
</reference>
<dbReference type="SUPFAM" id="SSF50494">
    <property type="entry name" value="Trypsin-like serine proteases"/>
    <property type="match status" value="2"/>
</dbReference>
<reference evidence="8" key="2">
    <citation type="submission" date="2025-09" db="UniProtKB">
        <authorList>
            <consortium name="Ensembl"/>
        </authorList>
    </citation>
    <scope>IDENTIFICATION</scope>
</reference>
<proteinExistence type="predicted"/>
<dbReference type="InterPro" id="IPR009003">
    <property type="entry name" value="Peptidase_S1_PA"/>
</dbReference>
<keyword evidence="3" id="KW-0378">Hydrolase</keyword>
<dbReference type="InterPro" id="IPR001254">
    <property type="entry name" value="Trypsin_dom"/>
</dbReference>
<dbReference type="CDD" id="cd00190">
    <property type="entry name" value="Tryp_SPc"/>
    <property type="match status" value="2"/>
</dbReference>
<dbReference type="GO" id="GO:0004252">
    <property type="term" value="F:serine-type endopeptidase activity"/>
    <property type="evidence" value="ECO:0007669"/>
    <property type="project" value="InterPro"/>
</dbReference>
<dbReference type="Proteomes" id="UP000265000">
    <property type="component" value="Unplaced"/>
</dbReference>
<protein>
    <recommendedName>
        <fullName evidence="7">Peptidase S1 domain-containing protein</fullName>
    </recommendedName>
</protein>
<keyword evidence="5" id="KW-1015">Disulfide bond</keyword>
<evidence type="ECO:0000256" key="6">
    <source>
        <dbReference type="ARBA" id="ARBA00023180"/>
    </source>
</evidence>
<evidence type="ECO:0000313" key="9">
    <source>
        <dbReference type="Proteomes" id="UP000265000"/>
    </source>
</evidence>
<feature type="domain" description="Peptidase S1" evidence="7">
    <location>
        <begin position="249"/>
        <end position="432"/>
    </location>
</feature>
<evidence type="ECO:0000256" key="1">
    <source>
        <dbReference type="ARBA" id="ARBA00022670"/>
    </source>
</evidence>
<dbReference type="STRING" id="8078.ENSFHEP00000030816"/>
<keyword evidence="4" id="KW-0720">Serine protease</keyword>
<organism evidence="8 9">
    <name type="scientific">Fundulus heteroclitus</name>
    <name type="common">Killifish</name>
    <name type="synonym">Mummichog</name>
    <dbReference type="NCBI Taxonomy" id="8078"/>
    <lineage>
        <taxon>Eukaryota</taxon>
        <taxon>Metazoa</taxon>
        <taxon>Chordata</taxon>
        <taxon>Craniata</taxon>
        <taxon>Vertebrata</taxon>
        <taxon>Euteleostomi</taxon>
        <taxon>Actinopterygii</taxon>
        <taxon>Neopterygii</taxon>
        <taxon>Teleostei</taxon>
        <taxon>Neoteleostei</taxon>
        <taxon>Acanthomorphata</taxon>
        <taxon>Ovalentaria</taxon>
        <taxon>Atherinomorphae</taxon>
        <taxon>Cyprinodontiformes</taxon>
        <taxon>Fundulidae</taxon>
        <taxon>Fundulus</taxon>
    </lineage>
</organism>
<evidence type="ECO:0000256" key="2">
    <source>
        <dbReference type="ARBA" id="ARBA00022729"/>
    </source>
</evidence>
<keyword evidence="6" id="KW-0325">Glycoprotein</keyword>
<evidence type="ECO:0000256" key="3">
    <source>
        <dbReference type="ARBA" id="ARBA00022801"/>
    </source>
</evidence>
<evidence type="ECO:0000256" key="5">
    <source>
        <dbReference type="ARBA" id="ARBA00023157"/>
    </source>
</evidence>
<dbReference type="PANTHER" id="PTHR24253">
    <property type="entry name" value="TRANSMEMBRANE PROTEASE SERINE"/>
    <property type="match status" value="1"/>
</dbReference>
<keyword evidence="1" id="KW-0645">Protease</keyword>
<dbReference type="FunFam" id="2.40.10.10:FF:000024">
    <property type="entry name" value="Serine protease 53"/>
    <property type="match status" value="1"/>
</dbReference>
<sequence length="438" mass="47145">NILISLFTRIGSNPAGLKVYLGRQSQEGSNPNEVVRTVSRIIYHPDYYFGPDNDIALLKLFTPVNFTSYISPVCLAASNSTFYSGVKSWVTGWGNTGVFDPLPSPGNLLEVEAQIVGSGQCRCDYSEILGDVNSDNVICAGFREGGKGPCYGDYGGPLVSKQGDRWIQAGIVTFGIGCAKPFFPAVYARVSQYNNWINSHITGNQPGFIHFSSNKTESDLNVNCTAPTFDPITVNISEVCGKPALNTRIVGGEEAPPGSWPWQVSLHIYNHICGGSLINDQWVMTAAQCVFWYAEIPSLVTVYLGRQSQEGSNPNEVVRKAAQIIIHPDYNPGTSNNDIALLKLSQPVNFTSYISPVCLAASNSTFSSGVNTWITGWGNIGSGAPLPSPQNLMELEVPVVENSQCNSSYGGNIITDSMICAGLQEGGKDSCQVIICLP</sequence>
<dbReference type="InterPro" id="IPR001314">
    <property type="entry name" value="Peptidase_S1A"/>
</dbReference>
<dbReference type="PANTHER" id="PTHR24253:SF144">
    <property type="entry name" value="CHYMOTRYPSIN-LIKE PROTEASE CTRL-1-RELATED"/>
    <property type="match status" value="1"/>
</dbReference>
<dbReference type="GeneTree" id="ENSGT00940000163009"/>